<name>K7GBB7_PELSI</name>
<evidence type="ECO:0000256" key="7">
    <source>
        <dbReference type="ARBA" id="ARBA00023136"/>
    </source>
</evidence>
<dbReference type="InterPro" id="IPR007110">
    <property type="entry name" value="Ig-like_dom"/>
</dbReference>
<dbReference type="InterPro" id="IPR013783">
    <property type="entry name" value="Ig-like_fold"/>
</dbReference>
<dbReference type="GO" id="GO:0019884">
    <property type="term" value="P:antigen processing and presentation of exogenous antigen"/>
    <property type="evidence" value="ECO:0007669"/>
    <property type="project" value="Ensembl"/>
</dbReference>
<dbReference type="GO" id="GO:0006955">
    <property type="term" value="P:immune response"/>
    <property type="evidence" value="ECO:0007669"/>
    <property type="project" value="TreeGrafter"/>
</dbReference>
<dbReference type="GO" id="GO:0030881">
    <property type="term" value="F:beta-2-microglobulin binding"/>
    <property type="evidence" value="ECO:0007669"/>
    <property type="project" value="Ensembl"/>
</dbReference>
<dbReference type="Gene3D" id="3.30.500.10">
    <property type="entry name" value="MHC class I-like antigen recognition-like"/>
    <property type="match status" value="1"/>
</dbReference>
<gene>
    <name evidence="13" type="primary">MR1</name>
</gene>
<dbReference type="GO" id="GO:0042608">
    <property type="term" value="F:T cell receptor binding"/>
    <property type="evidence" value="ECO:0007669"/>
    <property type="project" value="Ensembl"/>
</dbReference>
<keyword evidence="14" id="KW-1185">Reference proteome</keyword>
<dbReference type="InterPro" id="IPR003006">
    <property type="entry name" value="Ig/MHC_CS"/>
</dbReference>
<reference evidence="13" key="4">
    <citation type="submission" date="2025-09" db="UniProtKB">
        <authorList>
            <consortium name="Ensembl"/>
        </authorList>
    </citation>
    <scope>IDENTIFICATION</scope>
</reference>
<dbReference type="FunFam" id="2.60.40.10:FF:000204">
    <property type="entry name" value="Major histocompatibility complex, class I-related protein"/>
    <property type="match status" value="1"/>
</dbReference>
<evidence type="ECO:0000256" key="8">
    <source>
        <dbReference type="ARBA" id="ARBA00023157"/>
    </source>
</evidence>
<dbReference type="GO" id="GO:0005789">
    <property type="term" value="C:endoplasmic reticulum membrane"/>
    <property type="evidence" value="ECO:0007669"/>
    <property type="project" value="Ensembl"/>
</dbReference>
<evidence type="ECO:0000313" key="14">
    <source>
        <dbReference type="Proteomes" id="UP000007267"/>
    </source>
</evidence>
<keyword evidence="8" id="KW-1015">Disulfide bond</keyword>
<comment type="subcellular location">
    <subcellularLocation>
        <location evidence="1">Membrane</location>
        <topology evidence="1">Single-pass type I membrane protein</topology>
    </subcellularLocation>
</comment>
<evidence type="ECO:0000256" key="10">
    <source>
        <dbReference type="RuleBase" id="RU004439"/>
    </source>
</evidence>
<keyword evidence="5" id="KW-0391">Immunity</keyword>
<dbReference type="PRINTS" id="PR01638">
    <property type="entry name" value="MHCCLASSI"/>
</dbReference>
<dbReference type="eggNOG" id="ENOG502RQEK">
    <property type="taxonomic scope" value="Eukaryota"/>
</dbReference>
<dbReference type="InterPro" id="IPR037055">
    <property type="entry name" value="MHC_I-like_Ag-recog_sf"/>
</dbReference>
<dbReference type="InterPro" id="IPR001039">
    <property type="entry name" value="MHC_I_a_a1/a2"/>
</dbReference>
<dbReference type="InterPro" id="IPR011161">
    <property type="entry name" value="MHC_I-like_Ag-recog"/>
</dbReference>
<dbReference type="GO" id="GO:0009897">
    <property type="term" value="C:external side of plasma membrane"/>
    <property type="evidence" value="ECO:0007669"/>
    <property type="project" value="TreeGrafter"/>
</dbReference>
<accession>K7GBB7</accession>
<evidence type="ECO:0000256" key="11">
    <source>
        <dbReference type="SAM" id="Phobius"/>
    </source>
</evidence>
<dbReference type="GO" id="GO:0002854">
    <property type="term" value="P:positive regulation of T cell mediated cytotoxicity directed against tumor cell target"/>
    <property type="evidence" value="ECO:0007669"/>
    <property type="project" value="Ensembl"/>
</dbReference>
<dbReference type="PROSITE" id="PS50835">
    <property type="entry name" value="IG_LIKE"/>
    <property type="match status" value="1"/>
</dbReference>
<feature type="domain" description="Ig-like" evidence="12">
    <location>
        <begin position="95"/>
        <end position="181"/>
    </location>
</feature>
<dbReference type="InterPro" id="IPR011162">
    <property type="entry name" value="MHC_I/II-like_Ag-recog"/>
</dbReference>
<reference evidence="14" key="2">
    <citation type="journal article" date="2013" name="Nat. Genet.">
        <title>The draft genomes of soft-shell turtle and green sea turtle yield insights into the development and evolution of the turtle-specific body plan.</title>
        <authorList>
            <person name="Wang Z."/>
            <person name="Pascual-Anaya J."/>
            <person name="Zadissa A."/>
            <person name="Li W."/>
            <person name="Niimura Y."/>
            <person name="Huang Z."/>
            <person name="Li C."/>
            <person name="White S."/>
            <person name="Xiong Z."/>
            <person name="Fang D."/>
            <person name="Wang B."/>
            <person name="Ming Y."/>
            <person name="Chen Y."/>
            <person name="Zheng Y."/>
            <person name="Kuraku S."/>
            <person name="Pignatelli M."/>
            <person name="Herrero J."/>
            <person name="Beal K."/>
            <person name="Nozawa M."/>
            <person name="Li Q."/>
            <person name="Wang J."/>
            <person name="Zhang H."/>
            <person name="Yu L."/>
            <person name="Shigenobu S."/>
            <person name="Wang J."/>
            <person name="Liu J."/>
            <person name="Flicek P."/>
            <person name="Searle S."/>
            <person name="Wang J."/>
            <person name="Kuratani S."/>
            <person name="Yin Y."/>
            <person name="Aken B."/>
            <person name="Zhang G."/>
            <person name="Irie N."/>
        </authorList>
    </citation>
    <scope>NUCLEOTIDE SEQUENCE [LARGE SCALE GENOMIC DNA]</scope>
    <source>
        <strain evidence="14">Daiwa-1</strain>
    </source>
</reference>
<proteinExistence type="inferred from homology"/>
<evidence type="ECO:0000256" key="2">
    <source>
        <dbReference type="ARBA" id="ARBA00022451"/>
    </source>
</evidence>
<dbReference type="GO" id="GO:0005615">
    <property type="term" value="C:extracellular space"/>
    <property type="evidence" value="ECO:0007669"/>
    <property type="project" value="TreeGrafter"/>
</dbReference>
<dbReference type="GO" id="GO:0031901">
    <property type="term" value="C:early endosome membrane"/>
    <property type="evidence" value="ECO:0007669"/>
    <property type="project" value="Ensembl"/>
</dbReference>
<keyword evidence="2" id="KW-0490">MHC I</keyword>
<organism evidence="13 14">
    <name type="scientific">Pelodiscus sinensis</name>
    <name type="common">Chinese softshell turtle</name>
    <name type="synonym">Trionyx sinensis</name>
    <dbReference type="NCBI Taxonomy" id="13735"/>
    <lineage>
        <taxon>Eukaryota</taxon>
        <taxon>Metazoa</taxon>
        <taxon>Chordata</taxon>
        <taxon>Craniata</taxon>
        <taxon>Vertebrata</taxon>
        <taxon>Euteleostomi</taxon>
        <taxon>Archelosauria</taxon>
        <taxon>Testudinata</taxon>
        <taxon>Testudines</taxon>
        <taxon>Cryptodira</taxon>
        <taxon>Trionychia</taxon>
        <taxon>Trionychidae</taxon>
        <taxon>Pelodiscus</taxon>
    </lineage>
</organism>
<dbReference type="HOGENOM" id="CLU_047501_1_1_1"/>
<dbReference type="SUPFAM" id="SSF54452">
    <property type="entry name" value="MHC antigen-recognition domain"/>
    <property type="match status" value="1"/>
</dbReference>
<dbReference type="PROSITE" id="PS00290">
    <property type="entry name" value="IG_MHC"/>
    <property type="match status" value="1"/>
</dbReference>
<dbReference type="Ensembl" id="ENSPSIT00000017657.1">
    <property type="protein sequence ID" value="ENSPSIP00000017578.1"/>
    <property type="gene ID" value="ENSPSIG00000015586.1"/>
</dbReference>
<feature type="transmembrane region" description="Helical" evidence="11">
    <location>
        <begin position="191"/>
        <end position="213"/>
    </location>
</feature>
<dbReference type="GeneTree" id="ENSGT01120000271828"/>
<evidence type="ECO:0000259" key="12">
    <source>
        <dbReference type="PROSITE" id="PS50835"/>
    </source>
</evidence>
<evidence type="ECO:0000256" key="9">
    <source>
        <dbReference type="ARBA" id="ARBA00023180"/>
    </source>
</evidence>
<reference evidence="14" key="1">
    <citation type="submission" date="2011-10" db="EMBL/GenBank/DDBJ databases">
        <authorList>
            <consortium name="Soft-shell Turtle Genome Consortium"/>
        </authorList>
    </citation>
    <scope>NUCLEOTIDE SEQUENCE [LARGE SCALE GENOMIC DNA]</scope>
    <source>
        <strain evidence="14">Daiwa-1</strain>
    </source>
</reference>
<keyword evidence="6 11" id="KW-1133">Transmembrane helix</keyword>
<dbReference type="STRING" id="13735.ENSPSIP00000017578"/>
<evidence type="ECO:0000256" key="3">
    <source>
        <dbReference type="ARBA" id="ARBA00022692"/>
    </source>
</evidence>
<keyword evidence="7 11" id="KW-0472">Membrane</keyword>
<dbReference type="Gene3D" id="2.60.40.10">
    <property type="entry name" value="Immunoglobulins"/>
    <property type="match status" value="1"/>
</dbReference>
<dbReference type="InterPro" id="IPR050208">
    <property type="entry name" value="MHC_class-I_related"/>
</dbReference>
<dbReference type="EMBL" id="AGCU01115753">
    <property type="status" value="NOT_ANNOTATED_CDS"/>
    <property type="molecule type" value="Genomic_DNA"/>
</dbReference>
<dbReference type="EMBL" id="AGCU01115751">
    <property type="status" value="NOT_ANNOTATED_CDS"/>
    <property type="molecule type" value="Genomic_DNA"/>
</dbReference>
<dbReference type="EMBL" id="AGCU01115752">
    <property type="status" value="NOT_ANNOTATED_CDS"/>
    <property type="molecule type" value="Genomic_DNA"/>
</dbReference>
<dbReference type="InterPro" id="IPR003597">
    <property type="entry name" value="Ig_C1-set"/>
</dbReference>
<dbReference type="AlphaFoldDB" id="K7GBB7"/>
<dbReference type="InterPro" id="IPR036179">
    <property type="entry name" value="Ig-like_dom_sf"/>
</dbReference>
<dbReference type="PANTHER" id="PTHR16675:SF242">
    <property type="entry name" value="MAJOR HISTOCOMPATIBILITY COMPLEX CLASS I-RELATED GENE PROTEIN"/>
    <property type="match status" value="1"/>
</dbReference>
<comment type="similarity">
    <text evidence="10">Belongs to the MHC class I family.</text>
</comment>
<keyword evidence="3 11" id="KW-0812">Transmembrane</keyword>
<reference evidence="13" key="3">
    <citation type="submission" date="2025-08" db="UniProtKB">
        <authorList>
            <consortium name="Ensembl"/>
        </authorList>
    </citation>
    <scope>IDENTIFICATION</scope>
</reference>
<evidence type="ECO:0000256" key="1">
    <source>
        <dbReference type="ARBA" id="ARBA00004479"/>
    </source>
</evidence>
<evidence type="ECO:0000256" key="6">
    <source>
        <dbReference type="ARBA" id="ARBA00022989"/>
    </source>
</evidence>
<dbReference type="GO" id="GO:0050829">
    <property type="term" value="P:defense response to Gram-negative bacterium"/>
    <property type="evidence" value="ECO:0007669"/>
    <property type="project" value="Ensembl"/>
</dbReference>
<evidence type="ECO:0000313" key="13">
    <source>
        <dbReference type="Ensembl" id="ENSPSIP00000017578.1"/>
    </source>
</evidence>
<dbReference type="SMART" id="SM00407">
    <property type="entry name" value="IGc1"/>
    <property type="match status" value="1"/>
</dbReference>
<evidence type="ECO:0000256" key="4">
    <source>
        <dbReference type="ARBA" id="ARBA00022729"/>
    </source>
</evidence>
<dbReference type="GO" id="GO:0002474">
    <property type="term" value="P:antigen processing and presentation of peptide antigen via MHC class I"/>
    <property type="evidence" value="ECO:0007669"/>
    <property type="project" value="UniProtKB-KW"/>
</dbReference>
<dbReference type="Pfam" id="PF00129">
    <property type="entry name" value="MHC_I"/>
    <property type="match status" value="1"/>
</dbReference>
<dbReference type="PANTHER" id="PTHR16675">
    <property type="entry name" value="MHC CLASS I-RELATED"/>
    <property type="match status" value="1"/>
</dbReference>
<dbReference type="OMA" id="HRWETER"/>
<dbReference type="Proteomes" id="UP000007267">
    <property type="component" value="Unassembled WGS sequence"/>
</dbReference>
<protein>
    <submittedName>
        <fullName evidence="13">Class I histocompatibility antigen, F10 alpha chain</fullName>
    </submittedName>
</protein>
<keyword evidence="9" id="KW-0325">Glycoprotein</keyword>
<dbReference type="Pfam" id="PF07654">
    <property type="entry name" value="C1-set"/>
    <property type="match status" value="1"/>
</dbReference>
<sequence length="240" mass="27048">GFHIIQTMYGCDLREDNTTRGFYQDSYDGRDFLTFDKETMTWVAADIGAQITKRRFDADVSGKRRWKVYMEEECIQWLKSFLEYGKETLQRKVRPTVRVRGRSAHDGLRTLSCTVSGFYPRHITATWLRNGESREQDTYSAGPLPNGDGTYRTWVTMEIDPQTNAQYACRVEHESLLEPLSVPWEPDNHRIPAVAGGVTAALLVAMGIGAVVWKKKCSGKEPGIGMGASLHPLTLQTPPS</sequence>
<evidence type="ECO:0000256" key="5">
    <source>
        <dbReference type="ARBA" id="ARBA00022859"/>
    </source>
</evidence>
<dbReference type="GO" id="GO:0042612">
    <property type="term" value="C:MHC class I protein complex"/>
    <property type="evidence" value="ECO:0007669"/>
    <property type="project" value="UniProtKB-KW"/>
</dbReference>
<dbReference type="SUPFAM" id="SSF48726">
    <property type="entry name" value="Immunoglobulin"/>
    <property type="match status" value="1"/>
</dbReference>
<dbReference type="GO" id="GO:0050830">
    <property type="term" value="P:defense response to Gram-positive bacterium"/>
    <property type="evidence" value="ECO:0007669"/>
    <property type="project" value="Ensembl"/>
</dbReference>
<dbReference type="GO" id="GO:0031902">
    <property type="term" value="C:late endosome membrane"/>
    <property type="evidence" value="ECO:0007669"/>
    <property type="project" value="Ensembl"/>
</dbReference>
<keyword evidence="4" id="KW-0732">Signal</keyword>